<organism evidence="5 6">
    <name type="scientific">Abrus precatorius</name>
    <name type="common">Indian licorice</name>
    <name type="synonym">Glycine abrus</name>
    <dbReference type="NCBI Taxonomy" id="3816"/>
    <lineage>
        <taxon>Eukaryota</taxon>
        <taxon>Viridiplantae</taxon>
        <taxon>Streptophyta</taxon>
        <taxon>Embryophyta</taxon>
        <taxon>Tracheophyta</taxon>
        <taxon>Spermatophyta</taxon>
        <taxon>Magnoliopsida</taxon>
        <taxon>eudicotyledons</taxon>
        <taxon>Gunneridae</taxon>
        <taxon>Pentapetalae</taxon>
        <taxon>rosids</taxon>
        <taxon>fabids</taxon>
        <taxon>Fabales</taxon>
        <taxon>Fabaceae</taxon>
        <taxon>Papilionoideae</taxon>
        <taxon>50 kb inversion clade</taxon>
        <taxon>NPAAA clade</taxon>
        <taxon>indigoferoid/millettioid clade</taxon>
        <taxon>Abreae</taxon>
        <taxon>Abrus</taxon>
    </lineage>
</organism>
<dbReference type="RefSeq" id="XP_027368452.1">
    <property type="nucleotide sequence ID" value="XM_027512651.1"/>
</dbReference>
<accession>A0A8B8MLG9</accession>
<evidence type="ECO:0000313" key="5">
    <source>
        <dbReference type="Proteomes" id="UP000694853"/>
    </source>
</evidence>
<evidence type="ECO:0000313" key="6">
    <source>
        <dbReference type="RefSeq" id="XP_027368452.1"/>
    </source>
</evidence>
<reference evidence="6" key="2">
    <citation type="submission" date="2025-08" db="UniProtKB">
        <authorList>
            <consortium name="RefSeq"/>
        </authorList>
    </citation>
    <scope>IDENTIFICATION</scope>
    <source>
        <tissue evidence="6">Young leaves</tissue>
    </source>
</reference>
<comment type="similarity">
    <text evidence="1 3">Belongs to the EXO70 family.</text>
</comment>
<dbReference type="GO" id="GO:0015031">
    <property type="term" value="P:protein transport"/>
    <property type="evidence" value="ECO:0007669"/>
    <property type="project" value="UniProtKB-KW"/>
</dbReference>
<gene>
    <name evidence="6" type="primary">LOC113874429</name>
</gene>
<dbReference type="GO" id="GO:0006887">
    <property type="term" value="P:exocytosis"/>
    <property type="evidence" value="ECO:0007669"/>
    <property type="project" value="UniProtKB-KW"/>
</dbReference>
<dbReference type="GO" id="GO:0000145">
    <property type="term" value="C:exocyst"/>
    <property type="evidence" value="ECO:0007669"/>
    <property type="project" value="InterPro"/>
</dbReference>
<dbReference type="InterPro" id="IPR046364">
    <property type="entry name" value="Exo70_C"/>
</dbReference>
<evidence type="ECO:0000256" key="1">
    <source>
        <dbReference type="ARBA" id="ARBA00006756"/>
    </source>
</evidence>
<keyword evidence="5" id="KW-1185">Reference proteome</keyword>
<proteinExistence type="inferred from homology"/>
<feature type="domain" description="Exocyst complex subunit Exo70 C-terminal" evidence="4">
    <location>
        <begin position="116"/>
        <end position="435"/>
    </location>
</feature>
<comment type="function">
    <text evidence="3">Component of the exocyst complex.</text>
</comment>
<dbReference type="GeneID" id="113874429"/>
<dbReference type="Proteomes" id="UP000694853">
    <property type="component" value="Unplaced"/>
</dbReference>
<sequence length="443" mass="50989">MGHIEKLKEENENLIDTISKHVGEYLKANVVDEQIPAPQLHPDDNLVVDVLPSGIMNNLCETARLMVVNGFEKECCNMYSSCRREFLKQCLSSLGLQVEELNMEYIDNIMEKIEIWIKALNIAVTILFPNERRLCDVVFRLASASDFSFKEVCKELTLDLLRFVNTLATENHSPYHLSHVIPKVFKTFSDLIPNFNSFFSGQLFSESLINEALLVGKRLGIFVELESLIRRDMAQATTPGGELHPTTFKVMDYLRDVFTDSKSFPIREGKSPFSDQVARIIVLLESNLEAKSKTYTDPALGYVFMINNLIFLQHGGSIYGVIFGEDWYIEKIKQNIELYQRSSWDKILDFLKLDSYESESMKEKLKLFNLHFNETCKVQSGWFIFDELLRQHIIKSIENMLLPTYGNFLGRFQDVVGKDAYDCIEYGISHIQDRLSLLFLASN</sequence>
<dbReference type="PANTHER" id="PTHR12542">
    <property type="entry name" value="EXOCYST COMPLEX PROTEIN EXO70"/>
    <property type="match status" value="1"/>
</dbReference>
<keyword evidence="3" id="KW-0268">Exocytosis</keyword>
<dbReference type="InterPro" id="IPR004140">
    <property type="entry name" value="Exo70"/>
</dbReference>
<evidence type="ECO:0000256" key="2">
    <source>
        <dbReference type="ARBA" id="ARBA00022448"/>
    </source>
</evidence>
<name>A0A8B8MLG9_ABRPR</name>
<dbReference type="KEGG" id="aprc:113874429"/>
<dbReference type="InterPro" id="IPR016159">
    <property type="entry name" value="Cullin_repeat-like_dom_sf"/>
</dbReference>
<dbReference type="GO" id="GO:0005546">
    <property type="term" value="F:phosphatidylinositol-4,5-bisphosphate binding"/>
    <property type="evidence" value="ECO:0007669"/>
    <property type="project" value="InterPro"/>
</dbReference>
<dbReference type="PANTHER" id="PTHR12542:SF180">
    <property type="entry name" value="EXOCYST SUBUNIT EXO70 FAMILY PROTEIN"/>
    <property type="match status" value="1"/>
</dbReference>
<dbReference type="SUPFAM" id="SSF74788">
    <property type="entry name" value="Cullin repeat-like"/>
    <property type="match status" value="1"/>
</dbReference>
<keyword evidence="3" id="KW-0653">Protein transport</keyword>
<dbReference type="AlphaFoldDB" id="A0A8B8MLG9"/>
<evidence type="ECO:0000259" key="4">
    <source>
        <dbReference type="Pfam" id="PF03081"/>
    </source>
</evidence>
<dbReference type="Pfam" id="PF03081">
    <property type="entry name" value="Exo70_C"/>
    <property type="match status" value="1"/>
</dbReference>
<keyword evidence="2 3" id="KW-0813">Transport</keyword>
<evidence type="ECO:0000256" key="3">
    <source>
        <dbReference type="RuleBase" id="RU365026"/>
    </source>
</evidence>
<dbReference type="OrthoDB" id="1357613at2759"/>
<reference evidence="5" key="1">
    <citation type="journal article" date="2019" name="Toxins">
        <title>Detection of Abrin-Like and Prepropulchellin-Like Toxin Genes and Transcripts Using Whole Genome Sequencing and Full-Length Transcript Sequencing of Abrus precatorius.</title>
        <authorList>
            <person name="Hovde B.T."/>
            <person name="Daligault H.E."/>
            <person name="Hanschen E.R."/>
            <person name="Kunde Y.A."/>
            <person name="Johnson M.B."/>
            <person name="Starkenburg S.R."/>
            <person name="Johnson S.L."/>
        </authorList>
    </citation>
    <scope>NUCLEOTIDE SEQUENCE [LARGE SCALE GENOMIC DNA]</scope>
</reference>
<dbReference type="Gene3D" id="1.20.1280.170">
    <property type="entry name" value="Exocyst complex component Exo70"/>
    <property type="match status" value="1"/>
</dbReference>
<protein>
    <recommendedName>
        <fullName evidence="3">Exocyst subunit Exo70 family protein</fullName>
    </recommendedName>
</protein>